<evidence type="ECO:0000256" key="2">
    <source>
        <dbReference type="ARBA" id="ARBA00022475"/>
    </source>
</evidence>
<evidence type="ECO:0000256" key="4">
    <source>
        <dbReference type="ARBA" id="ARBA00022737"/>
    </source>
</evidence>
<dbReference type="Pfam" id="PF01595">
    <property type="entry name" value="CNNM"/>
    <property type="match status" value="1"/>
</dbReference>
<dbReference type="Pfam" id="PF00571">
    <property type="entry name" value="CBS"/>
    <property type="match status" value="2"/>
</dbReference>
<dbReference type="EMBL" id="FOMX01000012">
    <property type="protein sequence ID" value="SFE32887.1"/>
    <property type="molecule type" value="Genomic_DNA"/>
</dbReference>
<keyword evidence="4" id="KW-0677">Repeat</keyword>
<dbReference type="InterPro" id="IPR005170">
    <property type="entry name" value="Transptr-assoc_dom"/>
</dbReference>
<accession>A0A1I1ZMF2</accession>
<evidence type="ECO:0000256" key="3">
    <source>
        <dbReference type="ARBA" id="ARBA00022692"/>
    </source>
</evidence>
<dbReference type="SMART" id="SM01091">
    <property type="entry name" value="CorC_HlyC"/>
    <property type="match status" value="1"/>
</dbReference>
<comment type="subcellular location">
    <subcellularLocation>
        <location evidence="1">Cell membrane</location>
        <topology evidence="1">Multi-pass membrane protein</topology>
    </subcellularLocation>
</comment>
<evidence type="ECO:0000256" key="5">
    <source>
        <dbReference type="ARBA" id="ARBA00022989"/>
    </source>
</evidence>
<dbReference type="PROSITE" id="PS51371">
    <property type="entry name" value="CBS"/>
    <property type="match status" value="2"/>
</dbReference>
<dbReference type="AlphaFoldDB" id="A0A1I1ZMF2"/>
<evidence type="ECO:0000259" key="11">
    <source>
        <dbReference type="PROSITE" id="PS51371"/>
    </source>
</evidence>
<evidence type="ECO:0000256" key="7">
    <source>
        <dbReference type="ARBA" id="ARBA00023136"/>
    </source>
</evidence>
<keyword evidence="2" id="KW-1003">Cell membrane</keyword>
<evidence type="ECO:0000256" key="10">
    <source>
        <dbReference type="SAM" id="Phobius"/>
    </source>
</evidence>
<dbReference type="SUPFAM" id="SSF56176">
    <property type="entry name" value="FAD-binding/transporter-associated domain-like"/>
    <property type="match status" value="1"/>
</dbReference>
<evidence type="ECO:0000313" key="13">
    <source>
        <dbReference type="EMBL" id="SFE32887.1"/>
    </source>
</evidence>
<dbReference type="RefSeq" id="WP_096333064.1">
    <property type="nucleotide sequence ID" value="NZ_FOMX01000012.1"/>
</dbReference>
<evidence type="ECO:0000256" key="6">
    <source>
        <dbReference type="ARBA" id="ARBA00023122"/>
    </source>
</evidence>
<dbReference type="InterPro" id="IPR036318">
    <property type="entry name" value="FAD-bd_PCMH-like_sf"/>
</dbReference>
<dbReference type="InterPro" id="IPR051676">
    <property type="entry name" value="UPF0053_domain"/>
</dbReference>
<dbReference type="Pfam" id="PF03471">
    <property type="entry name" value="CorC_HlyC"/>
    <property type="match status" value="1"/>
</dbReference>
<dbReference type="InterPro" id="IPR000644">
    <property type="entry name" value="CBS_dom"/>
</dbReference>
<feature type="transmembrane region" description="Helical" evidence="10">
    <location>
        <begin position="102"/>
        <end position="123"/>
    </location>
</feature>
<feature type="domain" description="CNNM transmembrane" evidence="12">
    <location>
        <begin position="1"/>
        <end position="202"/>
    </location>
</feature>
<dbReference type="FunFam" id="3.10.580.10:FF:000002">
    <property type="entry name" value="Magnesium/cobalt efflux protein CorC"/>
    <property type="match status" value="1"/>
</dbReference>
<evidence type="ECO:0000313" key="14">
    <source>
        <dbReference type="Proteomes" id="UP000199400"/>
    </source>
</evidence>
<keyword evidence="3 9" id="KW-0812">Transmembrane</keyword>
<dbReference type="Gene3D" id="3.30.465.10">
    <property type="match status" value="1"/>
</dbReference>
<protein>
    <submittedName>
        <fullName evidence="13">Hemolysin, contains CBS domains</fullName>
    </submittedName>
</protein>
<keyword evidence="5 9" id="KW-1133">Transmembrane helix</keyword>
<organism evidence="13 14">
    <name type="scientific">Nannocystis exedens</name>
    <dbReference type="NCBI Taxonomy" id="54"/>
    <lineage>
        <taxon>Bacteria</taxon>
        <taxon>Pseudomonadati</taxon>
        <taxon>Myxococcota</taxon>
        <taxon>Polyangia</taxon>
        <taxon>Nannocystales</taxon>
        <taxon>Nannocystaceae</taxon>
        <taxon>Nannocystis</taxon>
    </lineage>
</organism>
<feature type="transmembrane region" description="Helical" evidence="10">
    <location>
        <begin position="6"/>
        <end position="28"/>
    </location>
</feature>
<keyword evidence="14" id="KW-1185">Reference proteome</keyword>
<evidence type="ECO:0000256" key="8">
    <source>
        <dbReference type="PROSITE-ProRule" id="PRU00703"/>
    </source>
</evidence>
<dbReference type="PANTHER" id="PTHR43099:SF2">
    <property type="entry name" value="UPF0053 PROTEIN YRKA"/>
    <property type="match status" value="1"/>
</dbReference>
<feature type="domain" description="CBS" evidence="11">
    <location>
        <begin position="285"/>
        <end position="342"/>
    </location>
</feature>
<dbReference type="InterPro" id="IPR046342">
    <property type="entry name" value="CBS_dom_sf"/>
</dbReference>
<dbReference type="OrthoDB" id="9798188at2"/>
<feature type="domain" description="CBS" evidence="11">
    <location>
        <begin position="221"/>
        <end position="282"/>
    </location>
</feature>
<dbReference type="InterPro" id="IPR044751">
    <property type="entry name" value="Ion_transp-like_CBS"/>
</dbReference>
<dbReference type="SUPFAM" id="SSF54631">
    <property type="entry name" value="CBS-domain pair"/>
    <property type="match status" value="1"/>
</dbReference>
<dbReference type="SMART" id="SM00116">
    <property type="entry name" value="CBS"/>
    <property type="match status" value="2"/>
</dbReference>
<dbReference type="InterPro" id="IPR002550">
    <property type="entry name" value="CNNM"/>
</dbReference>
<evidence type="ECO:0000256" key="9">
    <source>
        <dbReference type="PROSITE-ProRule" id="PRU01193"/>
    </source>
</evidence>
<dbReference type="STRING" id="54.SAMN02745121_03855"/>
<feature type="transmembrane region" description="Helical" evidence="10">
    <location>
        <begin position="135"/>
        <end position="157"/>
    </location>
</feature>
<dbReference type="CDD" id="cd04590">
    <property type="entry name" value="CBS_pair_CorC_HlyC_assoc"/>
    <property type="match status" value="1"/>
</dbReference>
<keyword evidence="7 9" id="KW-0472">Membrane</keyword>
<feature type="transmembrane region" description="Helical" evidence="10">
    <location>
        <begin position="58"/>
        <end position="82"/>
    </location>
</feature>
<dbReference type="GO" id="GO:0050660">
    <property type="term" value="F:flavin adenine dinucleotide binding"/>
    <property type="evidence" value="ECO:0007669"/>
    <property type="project" value="InterPro"/>
</dbReference>
<evidence type="ECO:0000256" key="1">
    <source>
        <dbReference type="ARBA" id="ARBA00004651"/>
    </source>
</evidence>
<sequence>MSDLLRLVSLFFLVLMNGFFVAAEFALVSVRRTRIEQLANEGNTLARLTHKVLQDLDLYIAATQLGITMASLLIGFIAEPAIEHLVAPSLLEWGVQADNVKTISFALAFGLSTALHIVFGELAPKSLALQRAEQVSLAIAVPMIAFTTVFRPVIWLLNVTGNGVVRMFGLRPVPGHHSAHSEEEIRMIVSASRQEGVLEEQEKELLNNVFDLSDTPVRAIMTPRVDMIALEENASLRRFMAINEEHQYSRVPIYRDTNDKIVGIAYVGDVLKHLDHLDEVTLGSVARPAVFAPENMKVIDLFSLFQKKKTHMAIVVDEFGGTAGVVTLEDALEEVVGEIYDENDEPDEEKQILDIGDGTFLFDALINVSEVEKTLAVDLDDEIQGNYETLSGFLFHKFEYIPQVGEEVEAEGWTFHVAEADERRVIKIRAYRKQPPTLETPA</sequence>
<evidence type="ECO:0000259" key="12">
    <source>
        <dbReference type="PROSITE" id="PS51846"/>
    </source>
</evidence>
<gene>
    <name evidence="13" type="ORF">SAMN02745121_03855</name>
</gene>
<dbReference type="PANTHER" id="PTHR43099">
    <property type="entry name" value="UPF0053 PROTEIN YRKA"/>
    <property type="match status" value="1"/>
</dbReference>
<keyword evidence="6 8" id="KW-0129">CBS domain</keyword>
<dbReference type="PROSITE" id="PS51846">
    <property type="entry name" value="CNNM"/>
    <property type="match status" value="1"/>
</dbReference>
<name>A0A1I1ZMF2_9BACT</name>
<proteinExistence type="predicted"/>
<dbReference type="Gene3D" id="3.10.580.10">
    <property type="entry name" value="CBS-domain"/>
    <property type="match status" value="1"/>
</dbReference>
<dbReference type="InterPro" id="IPR016169">
    <property type="entry name" value="FAD-bd_PCMH_sub2"/>
</dbReference>
<dbReference type="GO" id="GO:0005886">
    <property type="term" value="C:plasma membrane"/>
    <property type="evidence" value="ECO:0007669"/>
    <property type="project" value="UniProtKB-SubCell"/>
</dbReference>
<reference evidence="14" key="1">
    <citation type="submission" date="2016-10" db="EMBL/GenBank/DDBJ databases">
        <authorList>
            <person name="Varghese N."/>
            <person name="Submissions S."/>
        </authorList>
    </citation>
    <scope>NUCLEOTIDE SEQUENCE [LARGE SCALE GENOMIC DNA]</scope>
    <source>
        <strain evidence="14">ATCC 25963</strain>
    </source>
</reference>
<dbReference type="Proteomes" id="UP000199400">
    <property type="component" value="Unassembled WGS sequence"/>
</dbReference>